<comment type="caution">
    <text evidence="1">The sequence shown here is derived from an EMBL/GenBank/DDBJ whole genome shotgun (WGS) entry which is preliminary data.</text>
</comment>
<dbReference type="EMBL" id="RSEC01000008">
    <property type="protein sequence ID" value="RSD25659.1"/>
    <property type="molecule type" value="Genomic_DNA"/>
</dbReference>
<evidence type="ECO:0000313" key="1">
    <source>
        <dbReference type="EMBL" id="RSD25659.1"/>
    </source>
</evidence>
<dbReference type="Proteomes" id="UP000267081">
    <property type="component" value="Unassembled WGS sequence"/>
</dbReference>
<dbReference type="OrthoDB" id="3625434at2"/>
<evidence type="ECO:0000313" key="2">
    <source>
        <dbReference type="Proteomes" id="UP000267081"/>
    </source>
</evidence>
<keyword evidence="2" id="KW-1185">Reference proteome</keyword>
<protein>
    <submittedName>
        <fullName evidence="1">Uncharacterized protein</fullName>
    </submittedName>
</protein>
<dbReference type="RefSeq" id="WP_125305798.1">
    <property type="nucleotide sequence ID" value="NZ_RSEC01000008.1"/>
</dbReference>
<name>A0A427TMS6_9PSEU</name>
<proteinExistence type="predicted"/>
<accession>A0A427TMS6</accession>
<gene>
    <name evidence="1" type="ORF">EIY87_01300</name>
</gene>
<dbReference type="AlphaFoldDB" id="A0A427TMS6"/>
<sequence>MIVEDSAPPGVTVVGRLAKGTAGEARRVVHVFGLDAAAAGTELIRTRCGEALPRQDVEWLAPGAGMPCEPCLGLTGGEPARAPRRELGV</sequence>
<organism evidence="1 2">
    <name type="scientific">Amycolatopsis eburnea</name>
    <dbReference type="NCBI Taxonomy" id="2267691"/>
    <lineage>
        <taxon>Bacteria</taxon>
        <taxon>Bacillati</taxon>
        <taxon>Actinomycetota</taxon>
        <taxon>Actinomycetes</taxon>
        <taxon>Pseudonocardiales</taxon>
        <taxon>Pseudonocardiaceae</taxon>
        <taxon>Amycolatopsis</taxon>
    </lineage>
</organism>
<reference evidence="1 2" key="1">
    <citation type="submission" date="2018-12" db="EMBL/GenBank/DDBJ databases">
        <title>Amycolatopsis eburnea sp. nov. actinomycete associate with arbuscular mycorrhiza fungal spore.</title>
        <authorList>
            <person name="Lumyong S."/>
            <person name="Chaiya L."/>
        </authorList>
    </citation>
    <scope>NUCLEOTIDE SEQUENCE [LARGE SCALE GENOMIC DNA]</scope>
    <source>
        <strain evidence="1 2">GLM-1</strain>
    </source>
</reference>